<proteinExistence type="predicted"/>
<evidence type="ECO:0000313" key="2">
    <source>
        <dbReference type="Proteomes" id="UP000595197"/>
    </source>
</evidence>
<dbReference type="Proteomes" id="UP000595197">
    <property type="component" value="Chromosome"/>
</dbReference>
<name>A0ABX7B950_9PROT</name>
<sequence>MPNLAVIADDPEEFRQSIERMNNSDYQRSAVSFNHGLRTARELEDLVCREPFVPTNLDAVADLLKESNDE</sequence>
<organism evidence="1 2">
    <name type="scientific">Skermanella cutis</name>
    <dbReference type="NCBI Taxonomy" id="2775420"/>
    <lineage>
        <taxon>Bacteria</taxon>
        <taxon>Pseudomonadati</taxon>
        <taxon>Pseudomonadota</taxon>
        <taxon>Alphaproteobacteria</taxon>
        <taxon>Rhodospirillales</taxon>
        <taxon>Azospirillaceae</taxon>
        <taxon>Skermanella</taxon>
    </lineage>
</organism>
<gene>
    <name evidence="1" type="ORF">IGS68_06645</name>
</gene>
<accession>A0ABX7B950</accession>
<reference evidence="1" key="1">
    <citation type="submission" date="2021-02" db="EMBL/GenBank/DDBJ databases">
        <title>Skermanella TT6 skin isolate.</title>
        <authorList>
            <person name="Lee K."/>
            <person name="Ganzorig M."/>
        </authorList>
    </citation>
    <scope>NUCLEOTIDE SEQUENCE</scope>
    <source>
        <strain evidence="1">TT6</strain>
    </source>
</reference>
<dbReference type="EMBL" id="CP067420">
    <property type="protein sequence ID" value="QQP90898.1"/>
    <property type="molecule type" value="Genomic_DNA"/>
</dbReference>
<dbReference type="RefSeq" id="WP_201078305.1">
    <property type="nucleotide sequence ID" value="NZ_CP067420.1"/>
</dbReference>
<evidence type="ECO:0000313" key="1">
    <source>
        <dbReference type="EMBL" id="QQP90898.1"/>
    </source>
</evidence>
<keyword evidence="2" id="KW-1185">Reference proteome</keyword>
<protein>
    <submittedName>
        <fullName evidence="1">Uncharacterized protein</fullName>
    </submittedName>
</protein>